<evidence type="ECO:0000256" key="1">
    <source>
        <dbReference type="ARBA" id="ARBA00000971"/>
    </source>
</evidence>
<dbReference type="InterPro" id="IPR046357">
    <property type="entry name" value="PPIase_dom_sf"/>
</dbReference>
<dbReference type="Gene3D" id="1.10.8.1040">
    <property type="match status" value="1"/>
</dbReference>
<evidence type="ECO:0000256" key="6">
    <source>
        <dbReference type="ARBA" id="ARBA00030642"/>
    </source>
</evidence>
<dbReference type="InterPro" id="IPR027304">
    <property type="entry name" value="Trigger_fact/SurA_dom_sf"/>
</dbReference>
<dbReference type="SUPFAM" id="SSF109998">
    <property type="entry name" value="Triger factor/SurA peptide-binding domain-like"/>
    <property type="match status" value="1"/>
</dbReference>
<name>C4WJ88_9HYPH</name>
<evidence type="ECO:0000313" key="12">
    <source>
        <dbReference type="Proteomes" id="UP000004386"/>
    </source>
</evidence>
<dbReference type="Gene3D" id="3.10.50.40">
    <property type="match status" value="1"/>
</dbReference>
<dbReference type="InterPro" id="IPR050245">
    <property type="entry name" value="PrsA_foldase"/>
</dbReference>
<comment type="caution">
    <text evidence="11">The sequence shown here is derived from an EMBL/GenBank/DDBJ whole genome shotgun (WGS) entry which is preliminary data.</text>
</comment>
<gene>
    <name evidence="11" type="ORF">OINT_1002262</name>
</gene>
<dbReference type="EC" id="5.2.1.8" evidence="3"/>
<dbReference type="PROSITE" id="PS01096">
    <property type="entry name" value="PPIC_PPIASE_1"/>
    <property type="match status" value="1"/>
</dbReference>
<proteinExistence type="inferred from homology"/>
<dbReference type="PROSITE" id="PS50198">
    <property type="entry name" value="PPIC_PPIASE_2"/>
    <property type="match status" value="1"/>
</dbReference>
<dbReference type="PANTHER" id="PTHR47245">
    <property type="entry name" value="PEPTIDYLPROLYL ISOMERASE"/>
    <property type="match status" value="1"/>
</dbReference>
<keyword evidence="8 11" id="KW-0413">Isomerase</keyword>
<dbReference type="Pfam" id="PF13616">
    <property type="entry name" value="Rotamase_3"/>
    <property type="match status" value="1"/>
</dbReference>
<evidence type="ECO:0000256" key="2">
    <source>
        <dbReference type="ARBA" id="ARBA00007656"/>
    </source>
</evidence>
<evidence type="ECO:0000256" key="8">
    <source>
        <dbReference type="PROSITE-ProRule" id="PRU00278"/>
    </source>
</evidence>
<dbReference type="GO" id="GO:0003755">
    <property type="term" value="F:peptidyl-prolyl cis-trans isomerase activity"/>
    <property type="evidence" value="ECO:0007669"/>
    <property type="project" value="UniProtKB-KW"/>
</dbReference>
<sequence>MARWRRIFTRRSLDEPNILRARPPKLTITGPFLSVQPEALPAMSNALFTRIETIARKLRCESCQIRRISGAIPPPLTGRKAEGQIRGASGDVNVALKAGKPFLCRNIEGVRAKFRRIHRARKRSRRREFHMKAILKAPYRKALAVVGMSLAASVALASYSGPAFAQDAAQGTEKPAAAPAEKEDPTKVLATVNGKDITVGEVDQAAGDLDPQFSRLPAEQRRLAALAALIDIKAMAGEAEKEKLDQSKEFKDRMEFLRERALHNEYFKDAVVDKISDDDVRARYDKEIAAMPPQVEVRARHILVKTKEEAEAIIKKLAGGAKFEDLAKESSTDGTASNGGDLGYFTEGQMVPEFEKAAFALKPGEYTKEPVQSQFGFHVIQLEDRRTKQPPAFDQVKDQIRSIIMRERYVETVKKLRDGMKIDYKDPAVEKAMKDAAAAQEGADKDDAPEEAAPQQ</sequence>
<accession>C4WJ88</accession>
<organism evidence="11 12">
    <name type="scientific">Brucella intermedia LMG 3301</name>
    <dbReference type="NCBI Taxonomy" id="641118"/>
    <lineage>
        <taxon>Bacteria</taxon>
        <taxon>Pseudomonadati</taxon>
        <taxon>Pseudomonadota</taxon>
        <taxon>Alphaproteobacteria</taxon>
        <taxon>Hyphomicrobiales</taxon>
        <taxon>Brucellaceae</taxon>
        <taxon>Brucella/Ochrobactrum group</taxon>
        <taxon>Brucella</taxon>
    </lineage>
</organism>
<feature type="region of interest" description="Disordered" evidence="9">
    <location>
        <begin position="431"/>
        <end position="456"/>
    </location>
</feature>
<dbReference type="SUPFAM" id="SSF54534">
    <property type="entry name" value="FKBP-like"/>
    <property type="match status" value="1"/>
</dbReference>
<evidence type="ECO:0000259" key="10">
    <source>
        <dbReference type="PROSITE" id="PS50198"/>
    </source>
</evidence>
<reference evidence="11 12" key="1">
    <citation type="submission" date="2009-05" db="EMBL/GenBank/DDBJ databases">
        <authorList>
            <person name="Setubal J.C."/>
            <person name="Boyle S."/>
            <person name="Crasta O.R."/>
            <person name="Gillespie J.J."/>
            <person name="Kenyon R.W."/>
            <person name="Lu J."/>
            <person name="Mane S."/>
            <person name="Nagrani S."/>
            <person name="Shallom J.M."/>
            <person name="Shallom S."/>
            <person name="Shukla M."/>
            <person name="Snyder E.E."/>
            <person name="Sobral B.W."/>
            <person name="Wattam A.R."/>
            <person name="Will R."/>
            <person name="Williams K."/>
            <person name="Yoo H."/>
            <person name="Munk C."/>
            <person name="Tapia R."/>
            <person name="Green L."/>
            <person name="Rogers Y."/>
            <person name="Detter J.C."/>
            <person name="Bruce D."/>
            <person name="Brettin T.S."/>
            <person name="Tsolis R."/>
        </authorList>
    </citation>
    <scope>NUCLEOTIDE SEQUENCE [LARGE SCALE GENOMIC DNA]</scope>
    <source>
        <strain evidence="11 12">LMG 3301</strain>
    </source>
</reference>
<comment type="similarity">
    <text evidence="2">Belongs to the PpiC/parvulin rotamase family.</text>
</comment>
<dbReference type="HOGENOM" id="CLU_034646_1_0_5"/>
<evidence type="ECO:0000256" key="7">
    <source>
        <dbReference type="ARBA" id="ARBA00031484"/>
    </source>
</evidence>
<dbReference type="PANTHER" id="PTHR47245:SF2">
    <property type="entry name" value="PEPTIDYL-PROLYL CIS-TRANS ISOMERASE HP_0175-RELATED"/>
    <property type="match status" value="1"/>
</dbReference>
<evidence type="ECO:0000313" key="11">
    <source>
        <dbReference type="EMBL" id="EEQ96796.1"/>
    </source>
</evidence>
<evidence type="ECO:0000256" key="3">
    <source>
        <dbReference type="ARBA" id="ARBA00013194"/>
    </source>
</evidence>
<dbReference type="InterPro" id="IPR000297">
    <property type="entry name" value="PPIase_PpiC"/>
</dbReference>
<dbReference type="EMBL" id="ACQA01000001">
    <property type="protein sequence ID" value="EEQ96796.1"/>
    <property type="molecule type" value="Genomic_DNA"/>
</dbReference>
<protein>
    <recommendedName>
        <fullName evidence="4">Parvulin-like PPIase</fullName>
        <ecNumber evidence="3">5.2.1.8</ecNumber>
    </recommendedName>
    <alternativeName>
        <fullName evidence="6">Peptidyl-prolyl cis-trans isomerase plp</fullName>
    </alternativeName>
    <alternativeName>
        <fullName evidence="7">Rotamase plp</fullName>
    </alternativeName>
</protein>
<evidence type="ECO:0000256" key="4">
    <source>
        <dbReference type="ARBA" id="ARBA00018370"/>
    </source>
</evidence>
<comment type="catalytic activity">
    <reaction evidence="1">
        <text>[protein]-peptidylproline (omega=180) = [protein]-peptidylproline (omega=0)</text>
        <dbReference type="Rhea" id="RHEA:16237"/>
        <dbReference type="Rhea" id="RHEA-COMP:10747"/>
        <dbReference type="Rhea" id="RHEA-COMP:10748"/>
        <dbReference type="ChEBI" id="CHEBI:83833"/>
        <dbReference type="ChEBI" id="CHEBI:83834"/>
        <dbReference type="EC" id="5.2.1.8"/>
    </reaction>
</comment>
<evidence type="ECO:0000256" key="5">
    <source>
        <dbReference type="ARBA" id="ARBA00023110"/>
    </source>
</evidence>
<keyword evidence="5 8" id="KW-0697">Rotamase</keyword>
<evidence type="ECO:0000256" key="9">
    <source>
        <dbReference type="SAM" id="MobiDB-lite"/>
    </source>
</evidence>
<dbReference type="Proteomes" id="UP000004386">
    <property type="component" value="Unassembled WGS sequence"/>
</dbReference>
<dbReference type="InterPro" id="IPR023058">
    <property type="entry name" value="PPIase_PpiC_CS"/>
</dbReference>
<feature type="domain" description="PpiC" evidence="10">
    <location>
        <begin position="294"/>
        <end position="384"/>
    </location>
</feature>
<dbReference type="AlphaFoldDB" id="C4WJ88"/>